<feature type="domain" description="F-box associated beta-propeller type 1" evidence="1">
    <location>
        <begin position="23"/>
        <end position="166"/>
    </location>
</feature>
<dbReference type="Proteomes" id="UP001237642">
    <property type="component" value="Unassembled WGS sequence"/>
</dbReference>
<dbReference type="InterPro" id="IPR017451">
    <property type="entry name" value="F-box-assoc_interact_dom"/>
</dbReference>
<dbReference type="InterPro" id="IPR006527">
    <property type="entry name" value="F-box-assoc_dom_typ1"/>
</dbReference>
<organism evidence="2 3">
    <name type="scientific">Heracleum sosnowskyi</name>
    <dbReference type="NCBI Taxonomy" id="360622"/>
    <lineage>
        <taxon>Eukaryota</taxon>
        <taxon>Viridiplantae</taxon>
        <taxon>Streptophyta</taxon>
        <taxon>Embryophyta</taxon>
        <taxon>Tracheophyta</taxon>
        <taxon>Spermatophyta</taxon>
        <taxon>Magnoliopsida</taxon>
        <taxon>eudicotyledons</taxon>
        <taxon>Gunneridae</taxon>
        <taxon>Pentapetalae</taxon>
        <taxon>asterids</taxon>
        <taxon>campanulids</taxon>
        <taxon>Apiales</taxon>
        <taxon>Apiaceae</taxon>
        <taxon>Apioideae</taxon>
        <taxon>apioid superclade</taxon>
        <taxon>Tordylieae</taxon>
        <taxon>Tordyliinae</taxon>
        <taxon>Heracleum</taxon>
    </lineage>
</organism>
<dbReference type="PANTHER" id="PTHR31111">
    <property type="entry name" value="BNAA05G37150D PROTEIN-RELATED"/>
    <property type="match status" value="1"/>
</dbReference>
<keyword evidence="3" id="KW-1185">Reference proteome</keyword>
<dbReference type="NCBIfam" id="TIGR01640">
    <property type="entry name" value="F_box_assoc_1"/>
    <property type="match status" value="1"/>
</dbReference>
<comment type="caution">
    <text evidence="2">The sequence shown here is derived from an EMBL/GenBank/DDBJ whole genome shotgun (WGS) entry which is preliminary data.</text>
</comment>
<protein>
    <recommendedName>
        <fullName evidence="1">F-box associated beta-propeller type 1 domain-containing protein</fullName>
    </recommendedName>
</protein>
<evidence type="ECO:0000313" key="3">
    <source>
        <dbReference type="Proteomes" id="UP001237642"/>
    </source>
</evidence>
<reference evidence="2" key="1">
    <citation type="submission" date="2023-02" db="EMBL/GenBank/DDBJ databases">
        <title>Genome of toxic invasive species Heracleum sosnowskyi carries increased number of genes despite the absence of recent whole-genome duplications.</title>
        <authorList>
            <person name="Schelkunov M."/>
            <person name="Shtratnikova V."/>
            <person name="Makarenko M."/>
            <person name="Klepikova A."/>
            <person name="Omelchenko D."/>
            <person name="Novikova G."/>
            <person name="Obukhova E."/>
            <person name="Bogdanov V."/>
            <person name="Penin A."/>
            <person name="Logacheva M."/>
        </authorList>
    </citation>
    <scope>NUCLEOTIDE SEQUENCE</scope>
    <source>
        <strain evidence="2">Hsosn_3</strain>
        <tissue evidence="2">Leaf</tissue>
    </source>
</reference>
<name>A0AAD8MZM5_9APIA</name>
<dbReference type="EMBL" id="JAUIZM010000002">
    <property type="protein sequence ID" value="KAK1396150.1"/>
    <property type="molecule type" value="Genomic_DNA"/>
</dbReference>
<dbReference type="AlphaFoldDB" id="A0AAD8MZM5"/>
<dbReference type="PANTHER" id="PTHR31111:SF136">
    <property type="entry name" value="F-BOX ASSOCIATED DOMAIN-CONTAINING PROTEIN"/>
    <property type="match status" value="1"/>
</dbReference>
<evidence type="ECO:0000259" key="1">
    <source>
        <dbReference type="Pfam" id="PF07734"/>
    </source>
</evidence>
<gene>
    <name evidence="2" type="ORF">POM88_006013</name>
</gene>
<dbReference type="Pfam" id="PF07734">
    <property type="entry name" value="FBA_1"/>
    <property type="match status" value="1"/>
</dbReference>
<evidence type="ECO:0000313" key="2">
    <source>
        <dbReference type="EMBL" id="KAK1396150.1"/>
    </source>
</evidence>
<sequence length="261" mass="29606">MVYYTNPYTGPLPQPVYRCGTPNYPHSEVQICNIGSNTWRSIGSIPHQFKRHSTEHLGSSKETICLNGRLHWLKGSGRHYYGFNNSNPRIISFDLSDEHFHEILKPACGSLDKPDYLLLVLGGCLSAAVYSKDGKVDIWVMKEYNVKESWIKEFHIEAHPRNIDVGLQRSSNVRVFYVHGIWANRVLHGKSVRVLCSLENGDILLEYKDGKLASYNPGNGETIELQFQGLPTRFNTIVHIGSLDWISEPQTTSTCIEDLET</sequence>
<reference evidence="2" key="2">
    <citation type="submission" date="2023-05" db="EMBL/GenBank/DDBJ databases">
        <authorList>
            <person name="Schelkunov M.I."/>
        </authorList>
    </citation>
    <scope>NUCLEOTIDE SEQUENCE</scope>
    <source>
        <strain evidence="2">Hsosn_3</strain>
        <tissue evidence="2">Leaf</tissue>
    </source>
</reference>
<accession>A0AAD8MZM5</accession>
<proteinExistence type="predicted"/>